<gene>
    <name evidence="2" type="ORF">ACAOBT_LOCUS15682</name>
</gene>
<evidence type="ECO:0000313" key="2">
    <source>
        <dbReference type="EMBL" id="CAH1983666.1"/>
    </source>
</evidence>
<dbReference type="Proteomes" id="UP001152888">
    <property type="component" value="Unassembled WGS sequence"/>
</dbReference>
<dbReference type="EMBL" id="CAKOFQ010006944">
    <property type="protein sequence ID" value="CAH1983666.1"/>
    <property type="molecule type" value="Genomic_DNA"/>
</dbReference>
<accession>A0A9P0KTC2</accession>
<evidence type="ECO:0000313" key="3">
    <source>
        <dbReference type="Proteomes" id="UP001152888"/>
    </source>
</evidence>
<name>A0A9P0KTC2_ACAOB</name>
<keyword evidence="3" id="KW-1185">Reference proteome</keyword>
<organism evidence="2 3">
    <name type="scientific">Acanthoscelides obtectus</name>
    <name type="common">Bean weevil</name>
    <name type="synonym">Bruchus obtectus</name>
    <dbReference type="NCBI Taxonomy" id="200917"/>
    <lineage>
        <taxon>Eukaryota</taxon>
        <taxon>Metazoa</taxon>
        <taxon>Ecdysozoa</taxon>
        <taxon>Arthropoda</taxon>
        <taxon>Hexapoda</taxon>
        <taxon>Insecta</taxon>
        <taxon>Pterygota</taxon>
        <taxon>Neoptera</taxon>
        <taxon>Endopterygota</taxon>
        <taxon>Coleoptera</taxon>
        <taxon>Polyphaga</taxon>
        <taxon>Cucujiformia</taxon>
        <taxon>Chrysomeloidea</taxon>
        <taxon>Chrysomelidae</taxon>
        <taxon>Bruchinae</taxon>
        <taxon>Bruchini</taxon>
        <taxon>Acanthoscelides</taxon>
    </lineage>
</organism>
<proteinExistence type="predicted"/>
<evidence type="ECO:0000256" key="1">
    <source>
        <dbReference type="SAM" id="MobiDB-lite"/>
    </source>
</evidence>
<feature type="compositionally biased region" description="Low complexity" evidence="1">
    <location>
        <begin position="44"/>
        <end position="61"/>
    </location>
</feature>
<feature type="region of interest" description="Disordered" evidence="1">
    <location>
        <begin position="42"/>
        <end position="61"/>
    </location>
</feature>
<sequence length="83" mass="9156">MAATVKKFRPDLATKAKSSVFKIITHLEIVNQQLLLPANEFHSDSYSSSSSPWTPHSSTEPTYTSLDIISEAFTQAIQNGDDN</sequence>
<protein>
    <submittedName>
        <fullName evidence="2">Uncharacterized protein</fullName>
    </submittedName>
</protein>
<reference evidence="2" key="1">
    <citation type="submission" date="2022-03" db="EMBL/GenBank/DDBJ databases">
        <authorList>
            <person name="Sayadi A."/>
        </authorList>
    </citation>
    <scope>NUCLEOTIDE SEQUENCE</scope>
</reference>
<comment type="caution">
    <text evidence="2">The sequence shown here is derived from an EMBL/GenBank/DDBJ whole genome shotgun (WGS) entry which is preliminary data.</text>
</comment>
<dbReference type="AlphaFoldDB" id="A0A9P0KTC2"/>